<gene>
    <name evidence="4" type="ORF">K3769_31530</name>
</gene>
<dbReference type="InterPro" id="IPR025246">
    <property type="entry name" value="IS30-like_HTH"/>
</dbReference>
<evidence type="ECO:0000256" key="1">
    <source>
        <dbReference type="SAM" id="MobiDB-lite"/>
    </source>
</evidence>
<reference evidence="4" key="1">
    <citation type="journal article" date="2022" name="bioRxiv">
        <title>Discovery and biosynthetic assessment of Streptomyces ortus sp nov. isolated from a deep-sea sponge.</title>
        <authorList>
            <person name="Williams S.E."/>
        </authorList>
    </citation>
    <scope>NUCLEOTIDE SEQUENCE</scope>
    <source>
        <strain evidence="4">A15ISP2-DRY2</strain>
    </source>
</reference>
<evidence type="ECO:0000259" key="3">
    <source>
        <dbReference type="Pfam" id="PF13936"/>
    </source>
</evidence>
<keyword evidence="5" id="KW-1185">Reference proteome</keyword>
<dbReference type="Gene3D" id="1.10.10.10">
    <property type="entry name" value="Winged helix-like DNA-binding domain superfamily/Winged helix DNA-binding domain"/>
    <property type="match status" value="1"/>
</dbReference>
<protein>
    <submittedName>
        <fullName evidence="4">Helix-turn-helix domain-containing protein</fullName>
    </submittedName>
</protein>
<dbReference type="Proteomes" id="UP001165590">
    <property type="component" value="Unassembled WGS sequence"/>
</dbReference>
<proteinExistence type="predicted"/>
<feature type="region of interest" description="Disordered" evidence="1">
    <location>
        <begin position="59"/>
        <end position="84"/>
    </location>
</feature>
<comment type="caution">
    <text evidence="4">The sequence shown here is derived from an EMBL/GenBank/DDBJ whole genome shotgun (WGS) entry which is preliminary data.</text>
</comment>
<dbReference type="InterPro" id="IPR036390">
    <property type="entry name" value="WH_DNA-bd_sf"/>
</dbReference>
<feature type="domain" description="Transposase IS30-like HTH" evidence="3">
    <location>
        <begin position="5"/>
        <end position="45"/>
    </location>
</feature>
<dbReference type="Pfam" id="PF12802">
    <property type="entry name" value="MarR_2"/>
    <property type="match status" value="1"/>
</dbReference>
<dbReference type="RefSeq" id="WP_267029653.1">
    <property type="nucleotide sequence ID" value="NZ_JAIFZO010000002.1"/>
</dbReference>
<evidence type="ECO:0000313" key="5">
    <source>
        <dbReference type="Proteomes" id="UP001165590"/>
    </source>
</evidence>
<organism evidence="4 5">
    <name type="scientific">Streptomyces ortus</name>
    <dbReference type="NCBI Taxonomy" id="2867268"/>
    <lineage>
        <taxon>Bacteria</taxon>
        <taxon>Bacillati</taxon>
        <taxon>Actinomycetota</taxon>
        <taxon>Actinomycetes</taxon>
        <taxon>Kitasatosporales</taxon>
        <taxon>Streptomycetaceae</taxon>
        <taxon>Streptomyces</taxon>
    </lineage>
</organism>
<dbReference type="InterPro" id="IPR036388">
    <property type="entry name" value="WH-like_DNA-bd_sf"/>
</dbReference>
<dbReference type="PANTHER" id="PTHR10948:SF23">
    <property type="entry name" value="TRANSPOSASE INSI FOR INSERTION SEQUENCE ELEMENT IS30A-RELATED"/>
    <property type="match status" value="1"/>
</dbReference>
<dbReference type="InterPro" id="IPR051917">
    <property type="entry name" value="Transposase-Integrase"/>
</dbReference>
<dbReference type="InterPro" id="IPR000835">
    <property type="entry name" value="HTH_MarR-typ"/>
</dbReference>
<name>A0ABT3VEY8_9ACTN</name>
<dbReference type="EMBL" id="JAIFZO010000002">
    <property type="protein sequence ID" value="MCX4237225.1"/>
    <property type="molecule type" value="Genomic_DNA"/>
</dbReference>
<dbReference type="PANTHER" id="PTHR10948">
    <property type="entry name" value="TRANSPOSASE"/>
    <property type="match status" value="1"/>
</dbReference>
<dbReference type="Pfam" id="PF13936">
    <property type="entry name" value="HTH_38"/>
    <property type="match status" value="1"/>
</dbReference>
<accession>A0ABT3VEY8</accession>
<feature type="domain" description="HTH marR-type" evidence="2">
    <location>
        <begin position="103"/>
        <end position="160"/>
    </location>
</feature>
<evidence type="ECO:0000313" key="4">
    <source>
        <dbReference type="EMBL" id="MCX4237225.1"/>
    </source>
</evidence>
<evidence type="ECO:0000259" key="2">
    <source>
        <dbReference type="Pfam" id="PF12802"/>
    </source>
</evidence>
<feature type="region of interest" description="Disordered" evidence="1">
    <location>
        <begin position="233"/>
        <end position="264"/>
    </location>
</feature>
<feature type="compositionally biased region" description="Pro residues" evidence="1">
    <location>
        <begin position="239"/>
        <end position="250"/>
    </location>
</feature>
<dbReference type="SUPFAM" id="SSF46785">
    <property type="entry name" value="Winged helix' DNA-binding domain"/>
    <property type="match status" value="1"/>
</dbReference>
<feature type="compositionally biased region" description="Basic and acidic residues" evidence="1">
    <location>
        <begin position="69"/>
        <end position="84"/>
    </location>
</feature>
<sequence>MPGGRLTQQERQQIALGLADDLAYAEIARRLERPTSTITREVMRNGGPLAYRADLAHRATEHRAHRRREATPKGREAPPQAHGRDAEAVRAYVEVFTTLLMQSGLPKMTSRVLAHLYTTDAGSLTASELVQHLQVSPASISKAVTLLENQGLIRRERDERRRERYVVDDDVWYDGMITAAKSHAQLAETARQGVGILGPDSPAAARLEGIARFVDFVGEGMIRAAEQAREVLYTRPGPSAAPPAGSPAAPPADISSAPPAEPAR</sequence>